<gene>
    <name evidence="1" type="ORF">UFOVP245_179</name>
</gene>
<reference evidence="1" key="1">
    <citation type="submission" date="2020-05" db="EMBL/GenBank/DDBJ databases">
        <authorList>
            <person name="Chiriac C."/>
            <person name="Salcher M."/>
            <person name="Ghai R."/>
            <person name="Kavagutti S V."/>
        </authorList>
    </citation>
    <scope>NUCLEOTIDE SEQUENCE</scope>
</reference>
<organism evidence="1">
    <name type="scientific">uncultured Caudovirales phage</name>
    <dbReference type="NCBI Taxonomy" id="2100421"/>
    <lineage>
        <taxon>Viruses</taxon>
        <taxon>Duplodnaviria</taxon>
        <taxon>Heunggongvirae</taxon>
        <taxon>Uroviricota</taxon>
        <taxon>Caudoviricetes</taxon>
        <taxon>Peduoviridae</taxon>
        <taxon>Maltschvirus</taxon>
        <taxon>Maltschvirus maltsch</taxon>
    </lineage>
</organism>
<evidence type="ECO:0000313" key="1">
    <source>
        <dbReference type="EMBL" id="CAB5221532.1"/>
    </source>
</evidence>
<name>A0A6J7WXS3_9CAUD</name>
<dbReference type="EMBL" id="LR798287">
    <property type="protein sequence ID" value="CAB5221532.1"/>
    <property type="molecule type" value="Genomic_DNA"/>
</dbReference>
<sequence>MNQRKGKTHSAALNDGRVNVDLKDLKFFLKSAQAELQVAGEEDAALRFEIFLDYLSTDYRGGKLGYSPGMIGL</sequence>
<protein>
    <submittedName>
        <fullName evidence="1">Uncharacterized protein</fullName>
    </submittedName>
</protein>
<accession>A0A6J7WXS3</accession>
<proteinExistence type="predicted"/>